<dbReference type="EMBL" id="CP025938">
    <property type="protein sequence ID" value="AUS07183.1"/>
    <property type="molecule type" value="Genomic_DNA"/>
</dbReference>
<sequence>MKYTCLILFLFSDLLFGQTTIETEFVKKFELKADAFISIDNFGTTYYITNNVFYKKDKDQTTNFSALQLGSLYEANVFNPLKINLFYKNFNTVIILDNRLAEIFKIDFNQMAPYKNISRISTGYDNTIWIFNQDQQKLELFDYKAKTTRAQTVPVQSSVLDLESNYNYCWLLTEKFLYVYNYFGSLIKKIENPGFTAMVESNENIILKKDNNLFYLKKNSETINTIETGNLLINDFFVTNETLYLYSLETVHQFKLKIN</sequence>
<evidence type="ECO:0000313" key="1">
    <source>
        <dbReference type="EMBL" id="AUS07183.1"/>
    </source>
</evidence>
<accession>A0A2I7SMQ9</accession>
<organism evidence="1 2">
    <name type="scientific">Pseudotamlana carrageenivorans</name>
    <dbReference type="NCBI Taxonomy" id="2069432"/>
    <lineage>
        <taxon>Bacteria</taxon>
        <taxon>Pseudomonadati</taxon>
        <taxon>Bacteroidota</taxon>
        <taxon>Flavobacteriia</taxon>
        <taxon>Flavobacteriales</taxon>
        <taxon>Flavobacteriaceae</taxon>
        <taxon>Pseudotamlana</taxon>
    </lineage>
</organism>
<proteinExistence type="predicted"/>
<keyword evidence="2" id="KW-1185">Reference proteome</keyword>
<gene>
    <name evidence="1" type="ORF">C1A40_17865</name>
</gene>
<dbReference type="AlphaFoldDB" id="A0A2I7SMQ9"/>
<name>A0A2I7SMQ9_9FLAO</name>
<dbReference type="KEGG" id="taj:C1A40_17865"/>
<evidence type="ECO:0008006" key="3">
    <source>
        <dbReference type="Google" id="ProtNLM"/>
    </source>
</evidence>
<evidence type="ECO:0000313" key="2">
    <source>
        <dbReference type="Proteomes" id="UP000236592"/>
    </source>
</evidence>
<dbReference type="Proteomes" id="UP000236592">
    <property type="component" value="Chromosome"/>
</dbReference>
<dbReference type="RefSeq" id="WP_102997061.1">
    <property type="nucleotide sequence ID" value="NZ_CP025938.1"/>
</dbReference>
<dbReference type="OrthoDB" id="1143207at2"/>
<protein>
    <recommendedName>
        <fullName evidence="3">Glutamine cyclotransferase</fullName>
    </recommendedName>
</protein>
<reference evidence="2" key="1">
    <citation type="submission" date="2018-01" db="EMBL/GenBank/DDBJ databases">
        <title>Complete genome of Tamlana sp. UJ94.</title>
        <authorList>
            <person name="Jung J."/>
            <person name="Chung D."/>
            <person name="Bae S.S."/>
            <person name="Baek K."/>
        </authorList>
    </citation>
    <scope>NUCLEOTIDE SEQUENCE [LARGE SCALE GENOMIC DNA]</scope>
    <source>
        <strain evidence="2">UJ94</strain>
    </source>
</reference>